<dbReference type="Proteomes" id="UP000181917">
    <property type="component" value="Unassembled WGS sequence"/>
</dbReference>
<feature type="region of interest" description="Disordered" evidence="1">
    <location>
        <begin position="133"/>
        <end position="279"/>
    </location>
</feature>
<dbReference type="EMBL" id="FNKH01000002">
    <property type="protein sequence ID" value="SDQ48874.1"/>
    <property type="molecule type" value="Genomic_DNA"/>
</dbReference>
<sequence>MSSAETETESAVEPTVDTAAESPAPVRRRPAAKRPAKLDALLAAAVDRARQGVLEMAPAEQVGDHVGVVAEAERLVVHRFESKLPGYIGWQWFASLARAPRSKEITVCEIGLLPSEKSLLAPDWVPWAERVRPEEAAAEAESIADENNDGENNDGAGQAADEAVNDADGAAEAGRVGEAAAPAAVDGSADQASADPDRSTPATSEASTPDSATSENTDSADAVLEPSSSETSADEPVADELGSDAATAEANAEAAEAGPETAGVHLEAPETTPYPEATA</sequence>
<dbReference type="AlphaFoldDB" id="A0A1H1BA74"/>
<feature type="compositionally biased region" description="Low complexity" evidence="1">
    <location>
        <begin position="153"/>
        <end position="192"/>
    </location>
</feature>
<evidence type="ECO:0008006" key="4">
    <source>
        <dbReference type="Google" id="ProtNLM"/>
    </source>
</evidence>
<feature type="compositionally biased region" description="Acidic residues" evidence="1">
    <location>
        <begin position="1"/>
        <end position="10"/>
    </location>
</feature>
<dbReference type="OrthoDB" id="3210158at2"/>
<feature type="region of interest" description="Disordered" evidence="1">
    <location>
        <begin position="1"/>
        <end position="34"/>
    </location>
</feature>
<feature type="compositionally biased region" description="Low complexity" evidence="1">
    <location>
        <begin position="245"/>
        <end position="263"/>
    </location>
</feature>
<proteinExistence type="predicted"/>
<evidence type="ECO:0000256" key="1">
    <source>
        <dbReference type="SAM" id="MobiDB-lite"/>
    </source>
</evidence>
<feature type="compositionally biased region" description="Polar residues" evidence="1">
    <location>
        <begin position="200"/>
        <end position="219"/>
    </location>
</feature>
<name>A0A1H1BA74_9MICC</name>
<dbReference type="STRING" id="37928.SAMN04489742_1315"/>
<accession>A0A1H1BA74</accession>
<evidence type="ECO:0000313" key="3">
    <source>
        <dbReference type="Proteomes" id="UP000181917"/>
    </source>
</evidence>
<protein>
    <recommendedName>
        <fullName evidence="4">DUF3027 domain-containing protein</fullName>
    </recommendedName>
</protein>
<dbReference type="InterPro" id="IPR021391">
    <property type="entry name" value="DUF3027"/>
</dbReference>
<dbReference type="Pfam" id="PF11228">
    <property type="entry name" value="DUF3027"/>
    <property type="match status" value="1"/>
</dbReference>
<evidence type="ECO:0000313" key="2">
    <source>
        <dbReference type="EMBL" id="SDQ48874.1"/>
    </source>
</evidence>
<keyword evidence="3" id="KW-1185">Reference proteome</keyword>
<organism evidence="2 3">
    <name type="scientific">Crystallibacter crystallopoietes</name>
    <dbReference type="NCBI Taxonomy" id="37928"/>
    <lineage>
        <taxon>Bacteria</taxon>
        <taxon>Bacillati</taxon>
        <taxon>Actinomycetota</taxon>
        <taxon>Actinomycetes</taxon>
        <taxon>Micrococcales</taxon>
        <taxon>Micrococcaceae</taxon>
        <taxon>Crystallibacter</taxon>
    </lineage>
</organism>
<feature type="compositionally biased region" description="Acidic residues" evidence="1">
    <location>
        <begin position="232"/>
        <end position="242"/>
    </location>
</feature>
<feature type="compositionally biased region" description="Acidic residues" evidence="1">
    <location>
        <begin position="136"/>
        <end position="152"/>
    </location>
</feature>
<dbReference type="KEGG" id="acry:AC20117_10780"/>
<gene>
    <name evidence="2" type="ORF">SAMN04489742_1315</name>
</gene>
<reference evidence="2 3" key="1">
    <citation type="submission" date="2016-10" db="EMBL/GenBank/DDBJ databases">
        <authorList>
            <person name="de Groot N.N."/>
        </authorList>
    </citation>
    <scope>NUCLEOTIDE SEQUENCE [LARGE SCALE GENOMIC DNA]</scope>
    <source>
        <strain evidence="2 3">DSM 20117</strain>
    </source>
</reference>